<evidence type="ECO:0000256" key="4">
    <source>
        <dbReference type="ARBA" id="ARBA00022553"/>
    </source>
</evidence>
<feature type="domain" description="Histidine kinase" evidence="11">
    <location>
        <begin position="362"/>
        <end position="580"/>
    </location>
</feature>
<evidence type="ECO:0000313" key="12">
    <source>
        <dbReference type="EMBL" id="KEK20160.1"/>
    </source>
</evidence>
<feature type="transmembrane region" description="Helical" evidence="10">
    <location>
        <begin position="12"/>
        <end position="34"/>
    </location>
</feature>
<dbReference type="InterPro" id="IPR003661">
    <property type="entry name" value="HisK_dim/P_dom"/>
</dbReference>
<dbReference type="AlphaFoldDB" id="A0A073K0X2"/>
<protein>
    <recommendedName>
        <fullName evidence="3">histidine kinase</fullName>
        <ecNumber evidence="3">2.7.13.3</ecNumber>
    </recommendedName>
</protein>
<dbReference type="SMART" id="SM00388">
    <property type="entry name" value="HisKA"/>
    <property type="match status" value="1"/>
</dbReference>
<dbReference type="CDD" id="cd00075">
    <property type="entry name" value="HATPase"/>
    <property type="match status" value="1"/>
</dbReference>
<dbReference type="Pfam" id="PF00512">
    <property type="entry name" value="HisKA"/>
    <property type="match status" value="1"/>
</dbReference>
<evidence type="ECO:0000256" key="2">
    <source>
        <dbReference type="ARBA" id="ARBA00004370"/>
    </source>
</evidence>
<dbReference type="InterPro" id="IPR036097">
    <property type="entry name" value="HisK_dim/P_sf"/>
</dbReference>
<organism evidence="12 13">
    <name type="scientific">Bacillus manliponensis</name>
    <dbReference type="NCBI Taxonomy" id="574376"/>
    <lineage>
        <taxon>Bacteria</taxon>
        <taxon>Bacillati</taxon>
        <taxon>Bacillota</taxon>
        <taxon>Bacilli</taxon>
        <taxon>Bacillales</taxon>
        <taxon>Bacillaceae</taxon>
        <taxon>Bacillus</taxon>
        <taxon>Bacillus cereus group</taxon>
    </lineage>
</organism>
<keyword evidence="6" id="KW-0547">Nucleotide-binding</keyword>
<dbReference type="InterPro" id="IPR005467">
    <property type="entry name" value="His_kinase_dom"/>
</dbReference>
<dbReference type="PANTHER" id="PTHR45453:SF1">
    <property type="entry name" value="PHOSPHATE REGULON SENSOR PROTEIN PHOR"/>
    <property type="match status" value="1"/>
</dbReference>
<reference evidence="12 13" key="1">
    <citation type="submission" date="2014-06" db="EMBL/GenBank/DDBJ databases">
        <title>Draft genome sequence of Bacillus manliponensis JCM 15802 (MCCC 1A00708).</title>
        <authorList>
            <person name="Lai Q."/>
            <person name="Liu Y."/>
            <person name="Shao Z."/>
        </authorList>
    </citation>
    <scope>NUCLEOTIDE SEQUENCE [LARGE SCALE GENOMIC DNA]</scope>
    <source>
        <strain evidence="12 13">JCM 15802</strain>
    </source>
</reference>
<dbReference type="EC" id="2.7.13.3" evidence="3"/>
<comment type="caution">
    <text evidence="12">The sequence shown here is derived from an EMBL/GenBank/DDBJ whole genome shotgun (WGS) entry which is preliminary data.</text>
</comment>
<evidence type="ECO:0000256" key="7">
    <source>
        <dbReference type="ARBA" id="ARBA00022777"/>
    </source>
</evidence>
<keyword evidence="10" id="KW-0812">Transmembrane</keyword>
<dbReference type="Gene3D" id="3.30.565.10">
    <property type="entry name" value="Histidine kinase-like ATPase, C-terminal domain"/>
    <property type="match status" value="1"/>
</dbReference>
<dbReference type="eggNOG" id="COG0642">
    <property type="taxonomic scope" value="Bacteria"/>
</dbReference>
<keyword evidence="13" id="KW-1185">Reference proteome</keyword>
<dbReference type="InterPro" id="IPR050351">
    <property type="entry name" value="BphY/WalK/GraS-like"/>
</dbReference>
<keyword evidence="4" id="KW-0597">Phosphoprotein</keyword>
<dbReference type="GO" id="GO:0004721">
    <property type="term" value="F:phosphoprotein phosphatase activity"/>
    <property type="evidence" value="ECO:0007669"/>
    <property type="project" value="TreeGrafter"/>
</dbReference>
<dbReference type="RefSeq" id="WP_034637410.1">
    <property type="nucleotide sequence ID" value="NZ_CBCSJC010000003.1"/>
</dbReference>
<dbReference type="STRING" id="574376.BAMA_17075"/>
<dbReference type="FunFam" id="1.10.287.130:FF:000082">
    <property type="entry name" value="Sensor histidine kinase YvrG"/>
    <property type="match status" value="1"/>
</dbReference>
<keyword evidence="10" id="KW-0472">Membrane</keyword>
<dbReference type="OrthoDB" id="368131at2"/>
<comment type="catalytic activity">
    <reaction evidence="1">
        <text>ATP + protein L-histidine = ADP + protein N-phospho-L-histidine.</text>
        <dbReference type="EC" id="2.7.13.3"/>
    </reaction>
</comment>
<dbReference type="GO" id="GO:0005524">
    <property type="term" value="F:ATP binding"/>
    <property type="evidence" value="ECO:0007669"/>
    <property type="project" value="UniProtKB-KW"/>
</dbReference>
<dbReference type="PRINTS" id="PR00344">
    <property type="entry name" value="BCTRLSENSOR"/>
</dbReference>
<dbReference type="InterPro" id="IPR004358">
    <property type="entry name" value="Sig_transdc_His_kin-like_C"/>
</dbReference>
<dbReference type="Gene3D" id="1.10.287.130">
    <property type="match status" value="1"/>
</dbReference>
<evidence type="ECO:0000259" key="11">
    <source>
        <dbReference type="PROSITE" id="PS50109"/>
    </source>
</evidence>
<evidence type="ECO:0000256" key="9">
    <source>
        <dbReference type="ARBA" id="ARBA00023012"/>
    </source>
</evidence>
<dbReference type="InterPro" id="IPR036890">
    <property type="entry name" value="HATPase_C_sf"/>
</dbReference>
<proteinExistence type="predicted"/>
<dbReference type="GO" id="GO:0016036">
    <property type="term" value="P:cellular response to phosphate starvation"/>
    <property type="evidence" value="ECO:0007669"/>
    <property type="project" value="TreeGrafter"/>
</dbReference>
<name>A0A073K0X2_9BACI</name>
<evidence type="ECO:0000256" key="8">
    <source>
        <dbReference type="ARBA" id="ARBA00022840"/>
    </source>
</evidence>
<dbReference type="EMBL" id="JOTN01000004">
    <property type="protein sequence ID" value="KEK20160.1"/>
    <property type="molecule type" value="Genomic_DNA"/>
</dbReference>
<evidence type="ECO:0000256" key="3">
    <source>
        <dbReference type="ARBA" id="ARBA00012438"/>
    </source>
</evidence>
<keyword evidence="10" id="KW-1133">Transmembrane helix</keyword>
<comment type="subcellular location">
    <subcellularLocation>
        <location evidence="2">Membrane</location>
    </subcellularLocation>
</comment>
<evidence type="ECO:0000256" key="6">
    <source>
        <dbReference type="ARBA" id="ARBA00022741"/>
    </source>
</evidence>
<dbReference type="CDD" id="cd00082">
    <property type="entry name" value="HisKA"/>
    <property type="match status" value="1"/>
</dbReference>
<keyword evidence="7 12" id="KW-0418">Kinase</keyword>
<dbReference type="InterPro" id="IPR003594">
    <property type="entry name" value="HATPase_dom"/>
</dbReference>
<accession>A0A073K0X2</accession>
<dbReference type="Proteomes" id="UP000027822">
    <property type="component" value="Unassembled WGS sequence"/>
</dbReference>
<dbReference type="SUPFAM" id="SSF55874">
    <property type="entry name" value="ATPase domain of HSP90 chaperone/DNA topoisomerase II/histidine kinase"/>
    <property type="match status" value="1"/>
</dbReference>
<evidence type="ECO:0000256" key="10">
    <source>
        <dbReference type="SAM" id="Phobius"/>
    </source>
</evidence>
<dbReference type="GO" id="GO:0005886">
    <property type="term" value="C:plasma membrane"/>
    <property type="evidence" value="ECO:0007669"/>
    <property type="project" value="TreeGrafter"/>
</dbReference>
<dbReference type="PANTHER" id="PTHR45453">
    <property type="entry name" value="PHOSPHATE REGULON SENSOR PROTEIN PHOR"/>
    <property type="match status" value="1"/>
</dbReference>
<evidence type="ECO:0000256" key="1">
    <source>
        <dbReference type="ARBA" id="ARBA00000085"/>
    </source>
</evidence>
<dbReference type="SMART" id="SM00387">
    <property type="entry name" value="HATPase_c"/>
    <property type="match status" value="1"/>
</dbReference>
<keyword evidence="8" id="KW-0067">ATP-binding</keyword>
<dbReference type="SUPFAM" id="SSF47384">
    <property type="entry name" value="Homodimeric domain of signal transducing histidine kinase"/>
    <property type="match status" value="1"/>
</dbReference>
<evidence type="ECO:0000313" key="13">
    <source>
        <dbReference type="Proteomes" id="UP000027822"/>
    </source>
</evidence>
<dbReference type="PROSITE" id="PS50109">
    <property type="entry name" value="HIS_KIN"/>
    <property type="match status" value="1"/>
</dbReference>
<gene>
    <name evidence="12" type="ORF">BAMA_17075</name>
</gene>
<dbReference type="GO" id="GO:0000155">
    <property type="term" value="F:phosphorelay sensor kinase activity"/>
    <property type="evidence" value="ECO:0007669"/>
    <property type="project" value="InterPro"/>
</dbReference>
<feature type="transmembrane region" description="Helical" evidence="10">
    <location>
        <begin position="257"/>
        <end position="281"/>
    </location>
</feature>
<evidence type="ECO:0000256" key="5">
    <source>
        <dbReference type="ARBA" id="ARBA00022679"/>
    </source>
</evidence>
<dbReference type="Pfam" id="PF02518">
    <property type="entry name" value="HATPase_c"/>
    <property type="match status" value="1"/>
</dbReference>
<sequence>MNLRKRLIIQFIIQHAIILISALFAVFIAFMYLIKLLDDVWFQPNFSSSDSFTVSQYVYKDDDQIILDGEVKKYIKKKSDWLQVVNNDGKILYSFNLPADVPTSYTKTSLVRYLKKEIQTPYKLSYWEIDMEGEQTVVIYGASMKSTALLQTLQAKRSSPDASEFSLTEEEKELLISANAKLQVFDKNGEYISSFPTPKKTSFSPITTALAEKEPWNYKENIASFYNADKELFFILTTPNKHYYPDEEADTLVAKKILTGLGFILLVLALYLIIVAIWYGTKFGKPLLHMMRWLKNIASGTYEEPVNRKGKYTRFRRSGREKWSFRLFRDVIHALEHLTATLKKNEAMRQQIEKTREEWITSLTHDLKTPLSSIYGYALLLESKHYNWNEEDIQKFGAVMREKSQYITTLLDDLSLTYQLKNEAIPFEHVPIEMNQFVQKILLQFINDPALQNQNIEFIPSSNPVHYHIEPKWFQRIIENLVANAVKHNYIDTNVLISLAQDEASFTLSISDDGKGMDEQTKELLFERYYRGTNTEEKDVGTGLGLAIAKQLVLAHNGTISVDSELGKGTTITMKFPFHKDSDRKNCSEV</sequence>
<keyword evidence="9" id="KW-0902">Two-component regulatory system</keyword>
<keyword evidence="5" id="KW-0808">Transferase</keyword>